<dbReference type="Proteomes" id="UP000567067">
    <property type="component" value="Unassembled WGS sequence"/>
</dbReference>
<dbReference type="InterPro" id="IPR036812">
    <property type="entry name" value="NAD(P)_OxRdtase_dom_sf"/>
</dbReference>
<evidence type="ECO:0000313" key="2">
    <source>
        <dbReference type="Proteomes" id="UP000567067"/>
    </source>
</evidence>
<evidence type="ECO:0000313" key="1">
    <source>
        <dbReference type="EMBL" id="MBA9086364.1"/>
    </source>
</evidence>
<dbReference type="AlphaFoldDB" id="A0A7W3SUE9"/>
<keyword evidence="2" id="KW-1185">Reference proteome</keyword>
<protein>
    <submittedName>
        <fullName evidence="1">Aryl-alcohol dehydrogenase-like predicted oxidoreductase</fullName>
    </submittedName>
</protein>
<organism evidence="1 2">
    <name type="scientific">Fontibacillus solani</name>
    <dbReference type="NCBI Taxonomy" id="1572857"/>
    <lineage>
        <taxon>Bacteria</taxon>
        <taxon>Bacillati</taxon>
        <taxon>Bacillota</taxon>
        <taxon>Bacilli</taxon>
        <taxon>Bacillales</taxon>
        <taxon>Paenibacillaceae</taxon>
        <taxon>Fontibacillus</taxon>
    </lineage>
</organism>
<accession>A0A7W3SUE9</accession>
<gene>
    <name evidence="1" type="ORF">FHR92_002837</name>
</gene>
<name>A0A7W3SUE9_9BACL</name>
<reference evidence="1 2" key="1">
    <citation type="submission" date="2020-08" db="EMBL/GenBank/DDBJ databases">
        <title>Genomic Encyclopedia of Type Strains, Phase III (KMG-III): the genomes of soil and plant-associated and newly described type strains.</title>
        <authorList>
            <person name="Whitman W."/>
        </authorList>
    </citation>
    <scope>NUCLEOTIDE SEQUENCE [LARGE SCALE GENOMIC DNA]</scope>
    <source>
        <strain evidence="1 2">CECT 8693</strain>
    </source>
</reference>
<dbReference type="EMBL" id="JACJIP010000017">
    <property type="protein sequence ID" value="MBA9086364.1"/>
    <property type="molecule type" value="Genomic_DNA"/>
</dbReference>
<dbReference type="SUPFAM" id="SSF51430">
    <property type="entry name" value="NAD(P)-linked oxidoreductase"/>
    <property type="match status" value="1"/>
</dbReference>
<comment type="caution">
    <text evidence="1">The sequence shown here is derived from an EMBL/GenBank/DDBJ whole genome shotgun (WGS) entry which is preliminary data.</text>
</comment>
<proteinExistence type="predicted"/>
<sequence>MKNRTTEKLLLDLLLSWSKSSMHLVELGNFGQDIATETGGNMNQIVLAWMQQKPQRVIPLIAASSSDQLPQKI</sequence>